<dbReference type="EMBL" id="CAADFX010000015">
    <property type="protein sequence ID" value="VFK52197.1"/>
    <property type="molecule type" value="Genomic_DNA"/>
</dbReference>
<proteinExistence type="predicted"/>
<evidence type="ECO:0000259" key="1">
    <source>
        <dbReference type="Pfam" id="PF13401"/>
    </source>
</evidence>
<evidence type="ECO:0000313" key="2">
    <source>
        <dbReference type="EMBL" id="VFK52197.1"/>
    </source>
</evidence>
<dbReference type="SUPFAM" id="SSF52540">
    <property type="entry name" value="P-loop containing nucleoside triphosphate hydrolases"/>
    <property type="match status" value="1"/>
</dbReference>
<sequence length="243" mass="27861">MRAPHRKTMRYFNTAGPVIPGDHYNIPALLRWDMDEIRRLIREKRYFVLHAPRQTGKTSCLLALMKKLNEEGDYTALYVNLEPAQAARENVEAGMRTIISGVTRVARRYLDDNRLEDWSEETFRKAGPYDALQSLLSRWSEENQKPIVLLLDEVDTLVGDTLISFLRQIRAGYSDRPDAFPQTVLLCGVRDVQDYRIHTADNRIITGGQRLQHQIGVASVGKFRPRGCDYPLCATHRGNRSGF</sequence>
<reference evidence="2" key="1">
    <citation type="submission" date="2019-02" db="EMBL/GenBank/DDBJ databases">
        <authorList>
            <person name="Gruber-Vodicka R. H."/>
            <person name="Seah K. B. B."/>
        </authorList>
    </citation>
    <scope>NUCLEOTIDE SEQUENCE</scope>
    <source>
        <strain evidence="2">BECK_BY1</strain>
    </source>
</reference>
<dbReference type="Pfam" id="PF13401">
    <property type="entry name" value="AAA_22"/>
    <property type="match status" value="1"/>
</dbReference>
<name>A0A450ZEL4_9GAMM</name>
<dbReference type="InterPro" id="IPR027417">
    <property type="entry name" value="P-loop_NTPase"/>
</dbReference>
<dbReference type="InterPro" id="IPR049945">
    <property type="entry name" value="AAA_22"/>
</dbReference>
<feature type="domain" description="ORC1/DEAH AAA+ ATPase" evidence="1">
    <location>
        <begin position="43"/>
        <end position="192"/>
    </location>
</feature>
<accession>A0A450ZEL4</accession>
<dbReference type="GO" id="GO:0016887">
    <property type="term" value="F:ATP hydrolysis activity"/>
    <property type="evidence" value="ECO:0007669"/>
    <property type="project" value="InterPro"/>
</dbReference>
<protein>
    <submittedName>
        <fullName evidence="2">AAA-like domain-containing protein</fullName>
    </submittedName>
</protein>
<dbReference type="Gene3D" id="3.40.50.300">
    <property type="entry name" value="P-loop containing nucleotide triphosphate hydrolases"/>
    <property type="match status" value="1"/>
</dbReference>
<dbReference type="AlphaFoldDB" id="A0A450ZEL4"/>
<gene>
    <name evidence="2" type="ORF">BECKTUN1418D_GA0071000_101517</name>
</gene>
<organism evidence="2">
    <name type="scientific">Candidatus Kentrum sp. TUN</name>
    <dbReference type="NCBI Taxonomy" id="2126343"/>
    <lineage>
        <taxon>Bacteria</taxon>
        <taxon>Pseudomonadati</taxon>
        <taxon>Pseudomonadota</taxon>
        <taxon>Gammaproteobacteria</taxon>
        <taxon>Candidatus Kentrum</taxon>
    </lineage>
</organism>